<keyword evidence="2" id="KW-0812">Transmembrane</keyword>
<dbReference type="Proteomes" id="UP000241595">
    <property type="component" value="Unassembled WGS sequence"/>
</dbReference>
<feature type="transmembrane region" description="Helical" evidence="2">
    <location>
        <begin position="213"/>
        <end position="236"/>
    </location>
</feature>
<feature type="transmembrane region" description="Helical" evidence="2">
    <location>
        <begin position="29"/>
        <end position="53"/>
    </location>
</feature>
<accession>A0A2U3N8Y1</accession>
<feature type="compositionally biased region" description="Basic and acidic residues" evidence="1">
    <location>
        <begin position="488"/>
        <end position="498"/>
    </location>
</feature>
<feature type="transmembrane region" description="Helical" evidence="2">
    <location>
        <begin position="164"/>
        <end position="183"/>
    </location>
</feature>
<feature type="transmembrane region" description="Helical" evidence="2">
    <location>
        <begin position="324"/>
        <end position="341"/>
    </location>
</feature>
<evidence type="ECO:0000313" key="4">
    <source>
        <dbReference type="Proteomes" id="UP000241595"/>
    </source>
</evidence>
<feature type="region of interest" description="Disordered" evidence="1">
    <location>
        <begin position="470"/>
        <end position="506"/>
    </location>
</feature>
<feature type="transmembrane region" description="Helical" evidence="2">
    <location>
        <begin position="189"/>
        <end position="206"/>
    </location>
</feature>
<proteinExistence type="predicted"/>
<evidence type="ECO:0000313" key="3">
    <source>
        <dbReference type="EMBL" id="SPM27976.1"/>
    </source>
</evidence>
<feature type="transmembrane region" description="Helical" evidence="2">
    <location>
        <begin position="404"/>
        <end position="422"/>
    </location>
</feature>
<feature type="transmembrane region" description="Helical" evidence="2">
    <location>
        <begin position="242"/>
        <end position="261"/>
    </location>
</feature>
<reference evidence="3 4" key="1">
    <citation type="submission" date="2017-01" db="EMBL/GenBank/DDBJ databases">
        <authorList>
            <consortium name="Urmite Genomes"/>
        </authorList>
    </citation>
    <scope>NUCLEOTIDE SEQUENCE [LARGE SCALE GENOMIC DNA]</scope>
    <source>
        <strain evidence="3 4">AB308</strain>
    </source>
</reference>
<keyword evidence="2" id="KW-1133">Transmembrane helix</keyword>
<sequence>MTRALDPLRRTIALVREQRAAVVCQSERCLLVGLVLVGSTISVVTGCVLVHYYSVDVISSLLYSPYDCVRDWGVRIGRHCFSDYTIPVSFGMSSNPWAPYPMYLPPDYKPALNNYPAAAMLPHMFFGSLGAWLGAPQIGLFGYLIALTAAVFTPALWAARTARGLEPVVVFVACGVAAIPAWMTIDRGNSVGFVVPIALVFLVALCRQRWGLVALMVVLAALVKPQFVVLAVALFAARQWRWGGIAVVAAAVSNVAAYALWPQDFPHTIVQSMHNVLGYGSFKSSVSDGNVSFGKGILAIPDFVKGYTAGGAVPEGFLAGPRSVLGFVVLFVVVAAVVALGRRVPPVMVGIALLATASLFPAVSCRYYLVFALPAAALLARDPDGLPGSGIFDRVALVGGRRRAVGICVSVAAGISIVQIALPSPPVRVPISGGGAVESFLNLVITTVFFTPLLWLLACGAIIASYARRPAPSYSDDDEQVTDLSPDTSRRTTRKPEVATEPSPQPPIDLCSFVGYGNRGFKARWVWVSEEVMAKLGEGQASDCGNEPVRPGPGLDQLSRALPARRVVVGFGGAAPEGEVPVAEVAQQGGRRNDDRLRRYAVQTELDQHGQGNGIDGQRGEVDALEAREITQHMAADAEDEAPMHHEGKEDAQHMRYTDCHQGPGYLAEPMVDHVTHGL</sequence>
<keyword evidence="2" id="KW-0472">Membrane</keyword>
<organism evidence="3 4">
    <name type="scientific">Mycobacterium terramassiliense</name>
    <dbReference type="NCBI Taxonomy" id="1841859"/>
    <lineage>
        <taxon>Bacteria</taxon>
        <taxon>Bacillati</taxon>
        <taxon>Actinomycetota</taxon>
        <taxon>Actinomycetes</taxon>
        <taxon>Mycobacteriales</taxon>
        <taxon>Mycobacteriaceae</taxon>
        <taxon>Mycobacterium</taxon>
    </lineage>
</organism>
<evidence type="ECO:0000256" key="2">
    <source>
        <dbReference type="SAM" id="Phobius"/>
    </source>
</evidence>
<keyword evidence="4" id="KW-1185">Reference proteome</keyword>
<gene>
    <name evidence="3" type="ORF">MTAB308_1461</name>
</gene>
<dbReference type="AlphaFoldDB" id="A0A2U3N8Y1"/>
<evidence type="ECO:0000256" key="1">
    <source>
        <dbReference type="SAM" id="MobiDB-lite"/>
    </source>
</evidence>
<protein>
    <submittedName>
        <fullName evidence="3">Membrane protein</fullName>
    </submittedName>
</protein>
<name>A0A2U3N8Y1_9MYCO</name>
<feature type="transmembrane region" description="Helical" evidence="2">
    <location>
        <begin position="442"/>
        <end position="464"/>
    </location>
</feature>
<feature type="transmembrane region" description="Helical" evidence="2">
    <location>
        <begin position="129"/>
        <end position="152"/>
    </location>
</feature>
<feature type="transmembrane region" description="Helical" evidence="2">
    <location>
        <begin position="347"/>
        <end position="369"/>
    </location>
</feature>
<dbReference type="EMBL" id="FTRV01000010">
    <property type="protein sequence ID" value="SPM27976.1"/>
    <property type="molecule type" value="Genomic_DNA"/>
</dbReference>